<evidence type="ECO:0000256" key="3">
    <source>
        <dbReference type="ARBA" id="ARBA00022692"/>
    </source>
</evidence>
<dbReference type="Pfam" id="PF13347">
    <property type="entry name" value="MFS_2"/>
    <property type="match status" value="1"/>
</dbReference>
<evidence type="ECO:0008006" key="10">
    <source>
        <dbReference type="Google" id="ProtNLM"/>
    </source>
</evidence>
<feature type="transmembrane region" description="Helical" evidence="7">
    <location>
        <begin position="525"/>
        <end position="545"/>
    </location>
</feature>
<reference evidence="8" key="2">
    <citation type="journal article" name="Front. Microbiol.">
        <title>Degradative Capacity of Two Strains of Rhodonia placenta: From Phenotype to Genotype.</title>
        <authorList>
            <person name="Kolle M."/>
            <person name="Horta M.A.C."/>
            <person name="Nowrousian M."/>
            <person name="Ohm R.A."/>
            <person name="Benz J.P."/>
            <person name="Pilgard A."/>
        </authorList>
    </citation>
    <scope>NUCLEOTIDE SEQUENCE</scope>
    <source>
        <strain evidence="8">FPRL280</strain>
    </source>
</reference>
<evidence type="ECO:0000256" key="2">
    <source>
        <dbReference type="ARBA" id="ARBA00022448"/>
    </source>
</evidence>
<dbReference type="Gene3D" id="1.20.1250.20">
    <property type="entry name" value="MFS general substrate transporter like domains"/>
    <property type="match status" value="1"/>
</dbReference>
<evidence type="ECO:0000256" key="4">
    <source>
        <dbReference type="ARBA" id="ARBA00022989"/>
    </source>
</evidence>
<dbReference type="EMBL" id="JADOXO010000444">
    <property type="protein sequence ID" value="KAF9804387.1"/>
    <property type="molecule type" value="Genomic_DNA"/>
</dbReference>
<evidence type="ECO:0000256" key="6">
    <source>
        <dbReference type="SAM" id="MobiDB-lite"/>
    </source>
</evidence>
<dbReference type="PANTHER" id="PTHR19432:SF91">
    <property type="entry name" value="GENERAL ALPHA-GLUCOSIDE PERMEASE"/>
    <property type="match status" value="1"/>
</dbReference>
<accession>A0A8H7TXW9</accession>
<evidence type="ECO:0000313" key="9">
    <source>
        <dbReference type="Proteomes" id="UP000639403"/>
    </source>
</evidence>
<evidence type="ECO:0000256" key="1">
    <source>
        <dbReference type="ARBA" id="ARBA00004141"/>
    </source>
</evidence>
<feature type="region of interest" description="Disordered" evidence="6">
    <location>
        <begin position="563"/>
        <end position="587"/>
    </location>
</feature>
<keyword evidence="5 7" id="KW-0472">Membrane</keyword>
<feature type="transmembrane region" description="Helical" evidence="7">
    <location>
        <begin position="69"/>
        <end position="92"/>
    </location>
</feature>
<dbReference type="SUPFAM" id="SSF103473">
    <property type="entry name" value="MFS general substrate transporter"/>
    <property type="match status" value="1"/>
</dbReference>
<feature type="compositionally biased region" description="Low complexity" evidence="6">
    <location>
        <begin position="564"/>
        <end position="587"/>
    </location>
</feature>
<keyword evidence="4 7" id="KW-1133">Transmembrane helix</keyword>
<reference evidence="8" key="1">
    <citation type="submission" date="2020-11" db="EMBL/GenBank/DDBJ databases">
        <authorList>
            <person name="Koelle M."/>
            <person name="Horta M.A.C."/>
            <person name="Nowrousian M."/>
            <person name="Ohm R.A."/>
            <person name="Benz P."/>
            <person name="Pilgard A."/>
        </authorList>
    </citation>
    <scope>NUCLEOTIDE SEQUENCE</scope>
    <source>
        <strain evidence="8">FPRL280</strain>
    </source>
</reference>
<dbReference type="Proteomes" id="UP000639403">
    <property type="component" value="Unassembled WGS sequence"/>
</dbReference>
<feature type="transmembrane region" description="Helical" evidence="7">
    <location>
        <begin position="136"/>
        <end position="157"/>
    </location>
</feature>
<gene>
    <name evidence="8" type="ORF">IEO21_09414</name>
</gene>
<feature type="transmembrane region" description="Helical" evidence="7">
    <location>
        <begin position="104"/>
        <end position="124"/>
    </location>
</feature>
<feature type="transmembrane region" description="Helical" evidence="7">
    <location>
        <begin position="604"/>
        <end position="621"/>
    </location>
</feature>
<dbReference type="GO" id="GO:0005886">
    <property type="term" value="C:plasma membrane"/>
    <property type="evidence" value="ECO:0007669"/>
    <property type="project" value="TreeGrafter"/>
</dbReference>
<dbReference type="AlphaFoldDB" id="A0A8H7TXW9"/>
<feature type="transmembrane region" description="Helical" evidence="7">
    <location>
        <begin position="32"/>
        <end position="49"/>
    </location>
</feature>
<evidence type="ECO:0000256" key="7">
    <source>
        <dbReference type="SAM" id="Phobius"/>
    </source>
</evidence>
<comment type="caution">
    <text evidence="8">The sequence shown here is derived from an EMBL/GenBank/DDBJ whole genome shotgun (WGS) entry which is preliminary data.</text>
</comment>
<keyword evidence="2" id="KW-0813">Transport</keyword>
<dbReference type="PANTHER" id="PTHR19432">
    <property type="entry name" value="SUGAR TRANSPORTER"/>
    <property type="match status" value="1"/>
</dbReference>
<feature type="transmembrane region" description="Helical" evidence="7">
    <location>
        <begin position="365"/>
        <end position="388"/>
    </location>
</feature>
<evidence type="ECO:0000313" key="8">
    <source>
        <dbReference type="EMBL" id="KAF9804387.1"/>
    </source>
</evidence>
<keyword evidence="3 7" id="KW-0812">Transmembrane</keyword>
<protein>
    <recommendedName>
        <fullName evidence="10">MFS general substrate transporter</fullName>
    </recommendedName>
</protein>
<proteinExistence type="predicted"/>
<comment type="subcellular location">
    <subcellularLocation>
        <location evidence="1">Membrane</location>
        <topology evidence="1">Multi-pass membrane protein</topology>
    </subcellularLocation>
</comment>
<name>A0A8H7TXW9_9APHY</name>
<dbReference type="InterPro" id="IPR036259">
    <property type="entry name" value="MFS_trans_sf"/>
</dbReference>
<evidence type="ECO:0000256" key="5">
    <source>
        <dbReference type="ARBA" id="ARBA00023136"/>
    </source>
</evidence>
<feature type="transmembrane region" description="Helical" evidence="7">
    <location>
        <begin position="325"/>
        <end position="344"/>
    </location>
</feature>
<dbReference type="GO" id="GO:0008506">
    <property type="term" value="F:sucrose:proton symporter activity"/>
    <property type="evidence" value="ECO:0007669"/>
    <property type="project" value="TreeGrafter"/>
</dbReference>
<sequence length="627" mass="67263">MTGFASIPLAEDGEQDNNSHLAGVAKILGPRWLQLPTLTIGLLGVQVFWSIEMSYGTPYLRSLGLSKSAVATVFLAGPVSGLIVQPLIGVLADNSKSRFGRRRPYMLAGTCICVVAMLLLGFTRPFASLFTPSDSLANQILAVWLAILALFTIDFSINAVQAVDRALLVDTLPPSDQADGNAWAARMLGIGSVAGYFIGNIDLTVAFRFLGDTELEVLSVLGSFLLVAMHVSRSSIRLQQCFDTGCSGPKKSFRKELRDIWDNMLHLPSVIRQISYCGHSAWLGWFPVLFYTTAFIGELHKRAHPDIAPDDPDLTAEATRLGSRAMFYSALLSLTANVLLPFVVAESAHGLPRRGIWAVLERMKVHLATLWALSHVIFAACMAATLFYSSVAGATFFTALTGFSWSITQWAPFSLLAEAILTSDDSKEDTGSIMLADTRTRRSPDPASVAADPERQFLVGSDDEDEGLEAEEFMGNAFARASHLDVHSDIDDLGDAADGRRGSGLAAKAGIIIVSTRSNGGIHNIFIVMPQFIMTGIASIIFALLEPGKSALGGHTPSAPVVNSTSLTEPSSTAATSTIISSSGQSSSNCNAALMFMDEIDGRRLGGIAAAVAFILTVRLVRELRRR</sequence>
<organism evidence="8 9">
    <name type="scientific">Rhodonia placenta</name>
    <dbReference type="NCBI Taxonomy" id="104341"/>
    <lineage>
        <taxon>Eukaryota</taxon>
        <taxon>Fungi</taxon>
        <taxon>Dikarya</taxon>
        <taxon>Basidiomycota</taxon>
        <taxon>Agaricomycotina</taxon>
        <taxon>Agaricomycetes</taxon>
        <taxon>Polyporales</taxon>
        <taxon>Adustoporiaceae</taxon>
        <taxon>Rhodonia</taxon>
    </lineage>
</organism>